<gene>
    <name evidence="6" type="ORF">RM519_05490</name>
</gene>
<accession>A0ABU2Y3B5</accession>
<dbReference type="Pfam" id="PF00884">
    <property type="entry name" value="Sulfatase"/>
    <property type="match status" value="1"/>
</dbReference>
<organism evidence="6 7">
    <name type="scientific">Urechidicola vernalis</name>
    <dbReference type="NCBI Taxonomy" id="3075600"/>
    <lineage>
        <taxon>Bacteria</taxon>
        <taxon>Pseudomonadati</taxon>
        <taxon>Bacteroidota</taxon>
        <taxon>Flavobacteriia</taxon>
        <taxon>Flavobacteriales</taxon>
        <taxon>Flavobacteriaceae</taxon>
        <taxon>Urechidicola</taxon>
    </lineage>
</organism>
<dbReference type="InterPro" id="IPR000917">
    <property type="entry name" value="Sulfatase_N"/>
</dbReference>
<dbReference type="Proteomes" id="UP001252186">
    <property type="component" value="Unassembled WGS sequence"/>
</dbReference>
<dbReference type="PROSITE" id="PS00523">
    <property type="entry name" value="SULFATASE_1"/>
    <property type="match status" value="1"/>
</dbReference>
<dbReference type="InterPro" id="IPR024607">
    <property type="entry name" value="Sulfatase_CS"/>
</dbReference>
<reference evidence="6 7" key="1">
    <citation type="submission" date="2023-09" db="EMBL/GenBank/DDBJ databases">
        <authorList>
            <person name="Rey-Velasco X."/>
        </authorList>
    </citation>
    <scope>NUCLEOTIDE SEQUENCE [LARGE SCALE GENOMIC DNA]</scope>
    <source>
        <strain evidence="6 7">P050</strain>
    </source>
</reference>
<evidence type="ECO:0000313" key="6">
    <source>
        <dbReference type="EMBL" id="MDT0552693.1"/>
    </source>
</evidence>
<evidence type="ECO:0000256" key="4">
    <source>
        <dbReference type="ARBA" id="ARBA00022837"/>
    </source>
</evidence>
<evidence type="ECO:0000256" key="1">
    <source>
        <dbReference type="ARBA" id="ARBA00008779"/>
    </source>
</evidence>
<name>A0ABU2Y3B5_9FLAO</name>
<feature type="domain" description="Sulfatase N-terminal" evidence="5">
    <location>
        <begin position="30"/>
        <end position="310"/>
    </location>
</feature>
<keyword evidence="4" id="KW-0106">Calcium</keyword>
<dbReference type="InterPro" id="IPR017850">
    <property type="entry name" value="Alkaline_phosphatase_core_sf"/>
</dbReference>
<keyword evidence="3" id="KW-0378">Hydrolase</keyword>
<evidence type="ECO:0000313" key="7">
    <source>
        <dbReference type="Proteomes" id="UP001252186"/>
    </source>
</evidence>
<evidence type="ECO:0000256" key="2">
    <source>
        <dbReference type="ARBA" id="ARBA00022723"/>
    </source>
</evidence>
<keyword evidence="2" id="KW-0479">Metal-binding</keyword>
<dbReference type="EMBL" id="JAVRHV010000002">
    <property type="protein sequence ID" value="MDT0552693.1"/>
    <property type="molecule type" value="Genomic_DNA"/>
</dbReference>
<proteinExistence type="inferred from homology"/>
<dbReference type="CDD" id="cd16027">
    <property type="entry name" value="SGSH"/>
    <property type="match status" value="1"/>
</dbReference>
<dbReference type="PANTHER" id="PTHR42693:SF53">
    <property type="entry name" value="ENDO-4-O-SULFATASE"/>
    <property type="match status" value="1"/>
</dbReference>
<comment type="similarity">
    <text evidence="1">Belongs to the sulfatase family.</text>
</comment>
<protein>
    <submittedName>
        <fullName evidence="6">Sulfatase</fullName>
    </submittedName>
</protein>
<keyword evidence="7" id="KW-1185">Reference proteome</keyword>
<comment type="caution">
    <text evidence="6">The sequence shown here is derived from an EMBL/GenBank/DDBJ whole genome shotgun (WGS) entry which is preliminary data.</text>
</comment>
<dbReference type="SUPFAM" id="SSF53649">
    <property type="entry name" value="Alkaline phosphatase-like"/>
    <property type="match status" value="1"/>
</dbReference>
<sequence length="502" mass="57564">MNTFIKIFSLSIIAILFVNCKQTKEAPIKPNILWIMAEDMSTDLECYGMEAVKTPILNQLASEGVRYTNAFGTNSICSPSRSNMMTGIHQNVANTQHHRSNRDIPLMTPYKPITSYLREAGYTCILGSHLAKGKSQKVDVNFKHKAVGNWNGETEFGLFDKLDTIKKSDEPFFSQITLNVTHRGDWWKDVSNDSKHRVNPSDVILPPYFADTPLIREDWARYLDQIEYMDNEVGLILDDLEQKGLKENTIVVFIGDNGRCNMRGKGYLYDPGLRLPLIVNWPAHMTGGKVDERLVSSIDVAASILDFAGIELPSYMTAKPLLNNVEPGRDYVYSARDLWDEVLEQSRAISTKEFRYIKNNIVDQPLDAKQAYLEFYRPAVHTMRTLNENGELNELQSKFFSKKESEELYDLINDPYETNNLANDPEYAKELAKMKSYYTDWQENNKDYGLEEMNWDNAVIPRAPGVLKWLETEKPEIITQMKQGIEPGFGKLVKQYNKKNEN</sequence>
<dbReference type="PANTHER" id="PTHR42693">
    <property type="entry name" value="ARYLSULFATASE FAMILY MEMBER"/>
    <property type="match status" value="1"/>
</dbReference>
<dbReference type="RefSeq" id="WP_311592615.1">
    <property type="nucleotide sequence ID" value="NZ_JAVRHV010000002.1"/>
</dbReference>
<dbReference type="InterPro" id="IPR050738">
    <property type="entry name" value="Sulfatase"/>
</dbReference>
<evidence type="ECO:0000259" key="5">
    <source>
        <dbReference type="Pfam" id="PF00884"/>
    </source>
</evidence>
<evidence type="ECO:0000256" key="3">
    <source>
        <dbReference type="ARBA" id="ARBA00022801"/>
    </source>
</evidence>
<dbReference type="Gene3D" id="3.40.720.10">
    <property type="entry name" value="Alkaline Phosphatase, subunit A"/>
    <property type="match status" value="1"/>
</dbReference>